<dbReference type="EC" id="3.1.-.-" evidence="5 6"/>
<dbReference type="InterPro" id="IPR006674">
    <property type="entry name" value="HD_domain"/>
</dbReference>
<dbReference type="SMART" id="SM00322">
    <property type="entry name" value="KH"/>
    <property type="match status" value="1"/>
</dbReference>
<dbReference type="InterPro" id="IPR003607">
    <property type="entry name" value="HD/PDEase_dom"/>
</dbReference>
<name>A0A235BPU4_UNCW3</name>
<dbReference type="PANTHER" id="PTHR12826">
    <property type="entry name" value="RIBONUCLEASE Y"/>
    <property type="match status" value="1"/>
</dbReference>
<accession>A0A235BPU4</accession>
<evidence type="ECO:0000256" key="2">
    <source>
        <dbReference type="ARBA" id="ARBA00022759"/>
    </source>
</evidence>
<keyword evidence="5" id="KW-0472">Membrane</keyword>
<dbReference type="InterPro" id="IPR022711">
    <property type="entry name" value="RNase_Y_N"/>
</dbReference>
<keyword evidence="2 5" id="KW-0255">Endonuclease</keyword>
<proteinExistence type="inferred from homology"/>
<dbReference type="NCBIfam" id="TIGR03319">
    <property type="entry name" value="RNase_Y"/>
    <property type="match status" value="1"/>
</dbReference>
<dbReference type="Pfam" id="PF12072">
    <property type="entry name" value="RNase_Y_N"/>
    <property type="match status" value="1"/>
</dbReference>
<sequence>MTILTVIVAIAAITAGVIIGYYFARAVTLKKRTEAEKEAQRIVREAEKEAEKYTRMAELDAKAEWTTRKTQFEQETSNKRIELERRERILEEKEKNTERRGDLIKRKERELERRERTIQSDERQMGIKGKEIERLLLEERGKLERIAGMSKQEAKKALMSSLEEEVRHEAMQKIYEIKEQANREAEKEAKKIITVAIQRYAQSRTIESTVTTVDLPSDEVKGRLIGREGRNIKAFELTSGVDLLIDDTPEVVTISSFDPIKREIAKIALEKLITDGRIHPARIEEIYDESEKEIDAYLQKVGEETVIEMEIRGLSPELVKLLGRLKFRTSYGQNVLEHSKEVANLSSLMAQELGFDPVITKRAGLLHDIGKALSQNEVGTHQEIGARIAKRNGESEEVVKAIASHHDSVEFLSPIAVLIQAADAISGARPGARRETFEAYVERLEKLESVAVSFKGVGKAYAIQAGREIRVIVEPQEIKDEEVQDLADRIAKKIEGELKYPGQIKVTIVREKRAIQFAK</sequence>
<evidence type="ECO:0000256" key="1">
    <source>
        <dbReference type="ARBA" id="ARBA00022722"/>
    </source>
</evidence>
<dbReference type="Pfam" id="PF01966">
    <property type="entry name" value="HD"/>
    <property type="match status" value="1"/>
</dbReference>
<evidence type="ECO:0000313" key="10">
    <source>
        <dbReference type="Proteomes" id="UP000215215"/>
    </source>
</evidence>
<feature type="coiled-coil region" evidence="7">
    <location>
        <begin position="29"/>
        <end position="124"/>
    </location>
</feature>
<dbReference type="GO" id="GO:0016787">
    <property type="term" value="F:hydrolase activity"/>
    <property type="evidence" value="ECO:0007669"/>
    <property type="project" value="UniProtKB-KW"/>
</dbReference>
<evidence type="ECO:0000256" key="4">
    <source>
        <dbReference type="ARBA" id="ARBA00022884"/>
    </source>
</evidence>
<feature type="domain" description="HD" evidence="8">
    <location>
        <begin position="335"/>
        <end position="428"/>
    </location>
</feature>
<dbReference type="SUPFAM" id="SSF109604">
    <property type="entry name" value="HD-domain/PDEase-like"/>
    <property type="match status" value="1"/>
</dbReference>
<reference evidence="9 10" key="1">
    <citation type="submission" date="2017-07" db="EMBL/GenBank/DDBJ databases">
        <title>Recovery of genomes from metagenomes via a dereplication, aggregation, and scoring strategy.</title>
        <authorList>
            <person name="Sieber C.M."/>
            <person name="Probst A.J."/>
            <person name="Sharrar A."/>
            <person name="Thomas B.C."/>
            <person name="Hess M."/>
            <person name="Tringe S.G."/>
            <person name="Banfield J.F."/>
        </authorList>
    </citation>
    <scope>NUCLEOTIDE SEQUENCE [LARGE SCALE GENOMIC DNA]</scope>
    <source>
        <strain evidence="9">JGI_Cruoil_03_44_89</strain>
    </source>
</reference>
<dbReference type="HAMAP" id="MF_00335">
    <property type="entry name" value="RNase_Y"/>
    <property type="match status" value="1"/>
</dbReference>
<evidence type="ECO:0000256" key="3">
    <source>
        <dbReference type="ARBA" id="ARBA00022801"/>
    </source>
</evidence>
<keyword evidence="4 5" id="KW-0694">RNA-binding</keyword>
<dbReference type="GO" id="GO:0003723">
    <property type="term" value="F:RNA binding"/>
    <property type="evidence" value="ECO:0007669"/>
    <property type="project" value="UniProtKB-UniRule"/>
</dbReference>
<dbReference type="CDD" id="cd00077">
    <property type="entry name" value="HDc"/>
    <property type="match status" value="1"/>
</dbReference>
<feature type="transmembrane region" description="Helical" evidence="5">
    <location>
        <begin position="6"/>
        <end position="24"/>
    </location>
</feature>
<dbReference type="InterPro" id="IPR004087">
    <property type="entry name" value="KH_dom"/>
</dbReference>
<evidence type="ECO:0000256" key="7">
    <source>
        <dbReference type="SAM" id="Coils"/>
    </source>
</evidence>
<keyword evidence="1 5" id="KW-0540">Nuclease</keyword>
<keyword evidence="3 5" id="KW-0378">Hydrolase</keyword>
<dbReference type="SUPFAM" id="SSF54791">
    <property type="entry name" value="Eukaryotic type KH-domain (KH-domain type I)"/>
    <property type="match status" value="1"/>
</dbReference>
<keyword evidence="5" id="KW-0812">Transmembrane</keyword>
<dbReference type="InterPro" id="IPR036612">
    <property type="entry name" value="KH_dom_type_1_sf"/>
</dbReference>
<dbReference type="GO" id="GO:0006402">
    <property type="term" value="P:mRNA catabolic process"/>
    <property type="evidence" value="ECO:0007669"/>
    <property type="project" value="UniProtKB-UniRule"/>
</dbReference>
<evidence type="ECO:0000313" key="9">
    <source>
        <dbReference type="EMBL" id="OYD14251.1"/>
    </source>
</evidence>
<evidence type="ECO:0000256" key="6">
    <source>
        <dbReference type="NCBIfam" id="TIGR03319"/>
    </source>
</evidence>
<dbReference type="GO" id="GO:0005886">
    <property type="term" value="C:plasma membrane"/>
    <property type="evidence" value="ECO:0007669"/>
    <property type="project" value="UniProtKB-SubCell"/>
</dbReference>
<keyword evidence="7" id="KW-0175">Coiled coil</keyword>
<dbReference type="InterPro" id="IPR004088">
    <property type="entry name" value="KH_dom_type_1"/>
</dbReference>
<organism evidence="9 10">
    <name type="scientific">candidate division WOR-3 bacterium JGI_Cruoil_03_44_89</name>
    <dbReference type="NCBI Taxonomy" id="1973748"/>
    <lineage>
        <taxon>Bacteria</taxon>
        <taxon>Bacteria division WOR-3</taxon>
    </lineage>
</organism>
<dbReference type="EMBL" id="NOZQ01000197">
    <property type="protein sequence ID" value="OYD14251.1"/>
    <property type="molecule type" value="Genomic_DNA"/>
</dbReference>
<comment type="function">
    <text evidence="5">Endoribonuclease that initiates mRNA decay.</text>
</comment>
<dbReference type="GO" id="GO:0004521">
    <property type="term" value="F:RNA endonuclease activity"/>
    <property type="evidence" value="ECO:0007669"/>
    <property type="project" value="UniProtKB-UniRule"/>
</dbReference>
<dbReference type="Proteomes" id="UP000215215">
    <property type="component" value="Unassembled WGS sequence"/>
</dbReference>
<dbReference type="Pfam" id="PF00013">
    <property type="entry name" value="KH_1"/>
    <property type="match status" value="1"/>
</dbReference>
<dbReference type="PROSITE" id="PS50084">
    <property type="entry name" value="KH_TYPE_1"/>
    <property type="match status" value="1"/>
</dbReference>
<dbReference type="NCBIfam" id="TIGR00277">
    <property type="entry name" value="HDIG"/>
    <property type="match status" value="1"/>
</dbReference>
<gene>
    <name evidence="5 9" type="primary">rny</name>
    <name evidence="9" type="ORF">CH333_08575</name>
</gene>
<dbReference type="PROSITE" id="PS51831">
    <property type="entry name" value="HD"/>
    <property type="match status" value="1"/>
</dbReference>
<dbReference type="PANTHER" id="PTHR12826:SF15">
    <property type="entry name" value="RIBONUCLEASE Y"/>
    <property type="match status" value="1"/>
</dbReference>
<dbReference type="CDD" id="cd22431">
    <property type="entry name" value="KH-I_RNaseY"/>
    <property type="match status" value="1"/>
</dbReference>
<protein>
    <recommendedName>
        <fullName evidence="5 6">Ribonuclease Y</fullName>
        <shortName evidence="5">RNase Y</shortName>
        <ecNumber evidence="5 6">3.1.-.-</ecNumber>
    </recommendedName>
</protein>
<keyword evidence="5" id="KW-1133">Transmembrane helix</keyword>
<comment type="caution">
    <text evidence="9">The sequence shown here is derived from an EMBL/GenBank/DDBJ whole genome shotgun (WGS) entry which is preliminary data.</text>
</comment>
<evidence type="ECO:0000256" key="5">
    <source>
        <dbReference type="HAMAP-Rule" id="MF_00335"/>
    </source>
</evidence>
<keyword evidence="5" id="KW-1003">Cell membrane</keyword>
<evidence type="ECO:0000259" key="8">
    <source>
        <dbReference type="PROSITE" id="PS51831"/>
    </source>
</evidence>
<dbReference type="InterPro" id="IPR006675">
    <property type="entry name" value="HDIG_dom"/>
</dbReference>
<comment type="similarity">
    <text evidence="5">Belongs to the RNase Y family.</text>
</comment>
<comment type="subcellular location">
    <subcellularLocation>
        <location evidence="5">Cell membrane</location>
        <topology evidence="5">Single-pass membrane protein</topology>
    </subcellularLocation>
</comment>
<dbReference type="AlphaFoldDB" id="A0A235BPU4"/>
<dbReference type="InterPro" id="IPR017705">
    <property type="entry name" value="Ribonuclease_Y"/>
</dbReference>
<dbReference type="SMART" id="SM00471">
    <property type="entry name" value="HDc"/>
    <property type="match status" value="1"/>
</dbReference>
<dbReference type="Gene3D" id="1.10.3210.10">
    <property type="entry name" value="Hypothetical protein af1432"/>
    <property type="match status" value="1"/>
</dbReference>